<accession>A0A150K311</accession>
<reference evidence="1 2" key="1">
    <citation type="submission" date="2016-01" db="EMBL/GenBank/DDBJ databases">
        <title>Genome Sequences of Twelve Sporeforming Bacillus Species Isolated from Foods.</title>
        <authorList>
            <person name="Berendsen E.M."/>
            <person name="Wells-Bennik M.H."/>
            <person name="Krawcyk A.O."/>
            <person name="De Jong A."/>
            <person name="Holsappel S."/>
            <person name="Eijlander R.T."/>
            <person name="Kuipers O.P."/>
        </authorList>
    </citation>
    <scope>NUCLEOTIDE SEQUENCE [LARGE SCALE GENOMIC DNA]</scope>
    <source>
        <strain evidence="1 2">B4098</strain>
    </source>
</reference>
<protein>
    <submittedName>
        <fullName evidence="1">Uncharacterized protein</fullName>
    </submittedName>
</protein>
<evidence type="ECO:0000313" key="2">
    <source>
        <dbReference type="Proteomes" id="UP000075288"/>
    </source>
</evidence>
<organism evidence="1 2">
    <name type="scientific">Heyndrickxia coagulans</name>
    <name type="common">Weizmannia coagulans</name>
    <dbReference type="NCBI Taxonomy" id="1398"/>
    <lineage>
        <taxon>Bacteria</taxon>
        <taxon>Bacillati</taxon>
        <taxon>Bacillota</taxon>
        <taxon>Bacilli</taxon>
        <taxon>Bacillales</taxon>
        <taxon>Bacillaceae</taxon>
        <taxon>Heyndrickxia</taxon>
    </lineage>
</organism>
<proteinExistence type="predicted"/>
<gene>
    <name evidence="1" type="ORF">B4098_2194</name>
</gene>
<dbReference type="AlphaFoldDB" id="A0A150K311"/>
<dbReference type="Proteomes" id="UP000075288">
    <property type="component" value="Unassembled WGS sequence"/>
</dbReference>
<comment type="caution">
    <text evidence="1">The sequence shown here is derived from an EMBL/GenBank/DDBJ whole genome shotgun (WGS) entry which is preliminary data.</text>
</comment>
<sequence>MYVFLLILRVEKLALRETKGCYHLEYILPGPAGSFGP</sequence>
<dbReference type="EMBL" id="LQYG01000035">
    <property type="protein sequence ID" value="KYC63806.1"/>
    <property type="molecule type" value="Genomic_DNA"/>
</dbReference>
<evidence type="ECO:0000313" key="1">
    <source>
        <dbReference type="EMBL" id="KYC63806.1"/>
    </source>
</evidence>
<name>A0A150K311_HEYCO</name>